<dbReference type="InterPro" id="IPR002137">
    <property type="entry name" value="Beta-lactam_class-D_AS"/>
</dbReference>
<dbReference type="InterPro" id="IPR006311">
    <property type="entry name" value="TAT_signal"/>
</dbReference>
<evidence type="ECO:0000256" key="2">
    <source>
        <dbReference type="ARBA" id="ARBA00012865"/>
    </source>
</evidence>
<dbReference type="RefSeq" id="WP_346246510.1">
    <property type="nucleotide sequence ID" value="NZ_JBDIZK010000005.1"/>
</dbReference>
<keyword evidence="5 6" id="KW-0046">Antibiotic resistance</keyword>
<keyword evidence="3 7" id="KW-0732">Signal</keyword>
<dbReference type="NCBIfam" id="NF000270">
    <property type="entry name" value="bla_class_D_alt"/>
    <property type="match status" value="1"/>
</dbReference>
<keyword evidence="4 6" id="KW-0378">Hydrolase</keyword>
<evidence type="ECO:0000256" key="1">
    <source>
        <dbReference type="ARBA" id="ARBA00007898"/>
    </source>
</evidence>
<dbReference type="PROSITE" id="PS51318">
    <property type="entry name" value="TAT"/>
    <property type="match status" value="1"/>
</dbReference>
<evidence type="ECO:0000259" key="8">
    <source>
        <dbReference type="Pfam" id="PF00905"/>
    </source>
</evidence>
<keyword evidence="10" id="KW-1185">Reference proteome</keyword>
<comment type="catalytic activity">
    <reaction evidence="6">
        <text>a beta-lactam + H2O = a substituted beta-amino acid</text>
        <dbReference type="Rhea" id="RHEA:20401"/>
        <dbReference type="ChEBI" id="CHEBI:15377"/>
        <dbReference type="ChEBI" id="CHEBI:35627"/>
        <dbReference type="ChEBI" id="CHEBI:140347"/>
        <dbReference type="EC" id="3.5.2.6"/>
    </reaction>
</comment>
<dbReference type="PROSITE" id="PS00337">
    <property type="entry name" value="BETA_LACTAMASE_D"/>
    <property type="match status" value="1"/>
</dbReference>
<evidence type="ECO:0000256" key="6">
    <source>
        <dbReference type="RuleBase" id="RU361140"/>
    </source>
</evidence>
<dbReference type="InterPro" id="IPR001460">
    <property type="entry name" value="PCN-bd_Tpept"/>
</dbReference>
<evidence type="ECO:0000256" key="5">
    <source>
        <dbReference type="ARBA" id="ARBA00023251"/>
    </source>
</evidence>
<dbReference type="Gene3D" id="3.40.710.10">
    <property type="entry name" value="DD-peptidase/beta-lactamase superfamily"/>
    <property type="match status" value="1"/>
</dbReference>
<dbReference type="InterPro" id="IPR012338">
    <property type="entry name" value="Beta-lactam/transpept-like"/>
</dbReference>
<dbReference type="PROSITE" id="PS51257">
    <property type="entry name" value="PROKAR_LIPOPROTEIN"/>
    <property type="match status" value="1"/>
</dbReference>
<gene>
    <name evidence="9" type="primary">blaOXA</name>
    <name evidence="9" type="ORF">TPR58_10055</name>
</gene>
<dbReference type="Pfam" id="PF00905">
    <property type="entry name" value="Transpeptidase"/>
    <property type="match status" value="1"/>
</dbReference>
<sequence length="276" mass="29387">MMIDRRRALGALALGAGCAGLPGLARALPATAIRALVLADAASGRILHRTGAAATRFTPCSTFKVPLALMAYDAGILIDAHTPAWDYDPRIHQASRDAEKQRTDPTSYEANSVIWYSREITRRLGAARFKAYVDRIGYGNRDVSGTPGRNDGLTHSWLSSSLLVSADEQVALLRAMLARRLPISTRAQAMTEAILPVFEGSGGWTVHGKTGSGWLNGADGEPDRSTPLGWFVGWAGKGKRRLAFATFGAGSAIAQGQPGGMAMRTDLLRRIATLAG</sequence>
<evidence type="ECO:0000256" key="3">
    <source>
        <dbReference type="ARBA" id="ARBA00022729"/>
    </source>
</evidence>
<feature type="domain" description="Penicillin-binding protein transpeptidase" evidence="8">
    <location>
        <begin position="49"/>
        <end position="246"/>
    </location>
</feature>
<reference evidence="9 10" key="1">
    <citation type="submission" date="2024-05" db="EMBL/GenBank/DDBJ databases">
        <title>Sphingomonas sp. HF-S3 16S ribosomal RNA gene Genome sequencing and assembly.</title>
        <authorList>
            <person name="Lee H."/>
        </authorList>
    </citation>
    <scope>NUCLEOTIDE SEQUENCE [LARGE SCALE GENOMIC DNA]</scope>
    <source>
        <strain evidence="9 10">HF-S3</strain>
    </source>
</reference>
<dbReference type="SUPFAM" id="SSF56601">
    <property type="entry name" value="beta-lactamase/transpeptidase-like"/>
    <property type="match status" value="1"/>
</dbReference>
<evidence type="ECO:0000313" key="9">
    <source>
        <dbReference type="EMBL" id="MEN3747512.1"/>
    </source>
</evidence>
<dbReference type="EC" id="3.5.2.6" evidence="2 6"/>
<evidence type="ECO:0000256" key="4">
    <source>
        <dbReference type="ARBA" id="ARBA00022801"/>
    </source>
</evidence>
<accession>A0ABV0B7F3</accession>
<dbReference type="EMBL" id="JBDIZK010000005">
    <property type="protein sequence ID" value="MEN3747512.1"/>
    <property type="molecule type" value="Genomic_DNA"/>
</dbReference>
<feature type="chain" id="PRO_5046710161" description="Beta-lactamase" evidence="7">
    <location>
        <begin position="28"/>
        <end position="276"/>
    </location>
</feature>
<name>A0ABV0B7F3_9SPHN</name>
<comment type="similarity">
    <text evidence="1 6">Belongs to the class-D beta-lactamase family.</text>
</comment>
<organism evidence="9 10">
    <name type="scientific">Sphingomonas rustica</name>
    <dbReference type="NCBI Taxonomy" id="3103142"/>
    <lineage>
        <taxon>Bacteria</taxon>
        <taxon>Pseudomonadati</taxon>
        <taxon>Pseudomonadota</taxon>
        <taxon>Alphaproteobacteria</taxon>
        <taxon>Sphingomonadales</taxon>
        <taxon>Sphingomonadaceae</taxon>
        <taxon>Sphingomonas</taxon>
    </lineage>
</organism>
<dbReference type="Proteomes" id="UP001427805">
    <property type="component" value="Unassembled WGS sequence"/>
</dbReference>
<evidence type="ECO:0000313" key="10">
    <source>
        <dbReference type="Proteomes" id="UP001427805"/>
    </source>
</evidence>
<dbReference type="GO" id="GO:0008800">
    <property type="term" value="F:beta-lactamase activity"/>
    <property type="evidence" value="ECO:0007669"/>
    <property type="project" value="UniProtKB-EC"/>
</dbReference>
<feature type="signal peptide" evidence="7">
    <location>
        <begin position="1"/>
        <end position="27"/>
    </location>
</feature>
<proteinExistence type="inferred from homology"/>
<comment type="caution">
    <text evidence="9">The sequence shown here is derived from an EMBL/GenBank/DDBJ whole genome shotgun (WGS) entry which is preliminary data.</text>
</comment>
<evidence type="ECO:0000256" key="7">
    <source>
        <dbReference type="SAM" id="SignalP"/>
    </source>
</evidence>
<protein>
    <recommendedName>
        <fullName evidence="2 6">Beta-lactamase</fullName>
        <ecNumber evidence="2 6">3.5.2.6</ecNumber>
    </recommendedName>
</protein>